<dbReference type="AlphaFoldDB" id="A0AAE1S5L8"/>
<dbReference type="Proteomes" id="UP001291623">
    <property type="component" value="Unassembled WGS sequence"/>
</dbReference>
<dbReference type="EMBL" id="JAVYJV010000009">
    <property type="protein sequence ID" value="KAK4363740.1"/>
    <property type="molecule type" value="Genomic_DNA"/>
</dbReference>
<organism evidence="1 2">
    <name type="scientific">Anisodus tanguticus</name>
    <dbReference type="NCBI Taxonomy" id="243964"/>
    <lineage>
        <taxon>Eukaryota</taxon>
        <taxon>Viridiplantae</taxon>
        <taxon>Streptophyta</taxon>
        <taxon>Embryophyta</taxon>
        <taxon>Tracheophyta</taxon>
        <taxon>Spermatophyta</taxon>
        <taxon>Magnoliopsida</taxon>
        <taxon>eudicotyledons</taxon>
        <taxon>Gunneridae</taxon>
        <taxon>Pentapetalae</taxon>
        <taxon>asterids</taxon>
        <taxon>lamiids</taxon>
        <taxon>Solanales</taxon>
        <taxon>Solanaceae</taxon>
        <taxon>Solanoideae</taxon>
        <taxon>Hyoscyameae</taxon>
        <taxon>Anisodus</taxon>
    </lineage>
</organism>
<comment type="caution">
    <text evidence="1">The sequence shown here is derived from an EMBL/GenBank/DDBJ whole genome shotgun (WGS) entry which is preliminary data.</text>
</comment>
<dbReference type="Pfam" id="PF05056">
    <property type="entry name" value="DUF674"/>
    <property type="match status" value="1"/>
</dbReference>
<dbReference type="InterPro" id="IPR007750">
    <property type="entry name" value="DUF674"/>
</dbReference>
<proteinExistence type="predicted"/>
<accession>A0AAE1S5L8</accession>
<reference evidence="1" key="1">
    <citation type="submission" date="2023-12" db="EMBL/GenBank/DDBJ databases">
        <title>Genome assembly of Anisodus tanguticus.</title>
        <authorList>
            <person name="Wang Y.-J."/>
        </authorList>
    </citation>
    <scope>NUCLEOTIDE SEQUENCE</scope>
    <source>
        <strain evidence="1">KB-2021</strain>
        <tissue evidence="1">Leaf</tissue>
    </source>
</reference>
<evidence type="ECO:0000313" key="1">
    <source>
        <dbReference type="EMBL" id="KAK4363740.1"/>
    </source>
</evidence>
<name>A0AAE1S5L8_9SOLA</name>
<evidence type="ECO:0000313" key="2">
    <source>
        <dbReference type="Proteomes" id="UP001291623"/>
    </source>
</evidence>
<sequence>MQGSCLSVLIISVETCHSNEIEAVTMEVGIKEQSWVKDISKFKDGPTVKSDKKPIPQNINSMTMKLIVGKSKNKVLYAEAGVELVDPLFSFLEARGKQKMDTNPTSKPGRTDVIEDIGQMLARNKSSTLTINEGRVATKSTRGGTARHHLHDLLFLEYQMAQCVTSRTFVCCIRRS</sequence>
<gene>
    <name evidence="1" type="ORF">RND71_018981</name>
</gene>
<protein>
    <submittedName>
        <fullName evidence="1">Uncharacterized protein</fullName>
    </submittedName>
</protein>
<keyword evidence="2" id="KW-1185">Reference proteome</keyword>